<evidence type="ECO:0000313" key="3">
    <source>
        <dbReference type="Proteomes" id="UP001482513"/>
    </source>
</evidence>
<evidence type="ECO:0000256" key="1">
    <source>
        <dbReference type="SAM" id="SignalP"/>
    </source>
</evidence>
<dbReference type="RefSeq" id="WP_190699082.1">
    <property type="nucleotide sequence ID" value="NZ_JAMPKX010000001.1"/>
</dbReference>
<feature type="signal peptide" evidence="1">
    <location>
        <begin position="1"/>
        <end position="30"/>
    </location>
</feature>
<comment type="caution">
    <text evidence="2">The sequence shown here is derived from an EMBL/GenBank/DDBJ whole genome shotgun (WGS) entry which is preliminary data.</text>
</comment>
<proteinExistence type="predicted"/>
<sequence>MTTLNRLTASALTAGVLVASSLIASQPAQAFTFTSDKKAVTVTSADAGKFFTVDFDGNVDTTPIPGLTAKAVFTFLGFDIVDSLPDVTQAFFNVSITNNSTVAGSRISAIGFNTSPNLRGVGGGLANSGNGNTRVDSGGNLPTSVFNNDRSGAFPNQFGAIEVCFTDGNNCQGGSNGGVTKGGTGEFNPVLAFNNPANGSVSSFTLDNFGVRYQSITAPGINDGSGTGVGLVPTPALLPGLIGMGVAALRRRQQEESEVA</sequence>
<keyword evidence="1" id="KW-0732">Signal</keyword>
<keyword evidence="3" id="KW-1185">Reference proteome</keyword>
<organism evidence="2 3">
    <name type="scientific">Leptolyngbya subtilissima DQ-A4</name>
    <dbReference type="NCBI Taxonomy" id="2933933"/>
    <lineage>
        <taxon>Bacteria</taxon>
        <taxon>Bacillati</taxon>
        <taxon>Cyanobacteriota</taxon>
        <taxon>Cyanophyceae</taxon>
        <taxon>Leptolyngbyales</taxon>
        <taxon>Leptolyngbyaceae</taxon>
        <taxon>Leptolyngbya group</taxon>
        <taxon>Leptolyngbya</taxon>
    </lineage>
</organism>
<dbReference type="NCBIfam" id="NF033947">
    <property type="entry name" value="PEP-cistern"/>
    <property type="match status" value="1"/>
</dbReference>
<gene>
    <name evidence="2" type="ORF">NC992_02690</name>
</gene>
<name>A0ABV0JZ98_9CYAN</name>
<dbReference type="Proteomes" id="UP001482513">
    <property type="component" value="Unassembled WGS sequence"/>
</dbReference>
<reference evidence="2 3" key="1">
    <citation type="submission" date="2022-04" db="EMBL/GenBank/DDBJ databases">
        <title>Positive selection, recombination, and allopatry shape intraspecific diversity of widespread and dominant cyanobacteria.</title>
        <authorList>
            <person name="Wei J."/>
            <person name="Shu W."/>
            <person name="Hu C."/>
        </authorList>
    </citation>
    <scope>NUCLEOTIDE SEQUENCE [LARGE SCALE GENOMIC DNA]</scope>
    <source>
        <strain evidence="2 3">DQ-A4</strain>
    </source>
</reference>
<dbReference type="EMBL" id="JAMPKX010000001">
    <property type="protein sequence ID" value="MEP0945769.1"/>
    <property type="molecule type" value="Genomic_DNA"/>
</dbReference>
<feature type="chain" id="PRO_5045453214" evidence="1">
    <location>
        <begin position="31"/>
        <end position="260"/>
    </location>
</feature>
<protein>
    <submittedName>
        <fullName evidence="2">Cistern family PEP-CTERM protein</fullName>
    </submittedName>
</protein>
<dbReference type="NCBIfam" id="NF033465">
    <property type="entry name" value="PTPA-CTERM"/>
    <property type="match status" value="1"/>
</dbReference>
<accession>A0ABV0JZ98</accession>
<evidence type="ECO:0000313" key="2">
    <source>
        <dbReference type="EMBL" id="MEP0945769.1"/>
    </source>
</evidence>